<evidence type="ECO:0000259" key="1">
    <source>
        <dbReference type="PROSITE" id="PS51787"/>
    </source>
</evidence>
<dbReference type="PANTHER" id="PTHR46732:SF8">
    <property type="entry name" value="ATP-DEPENDENT PROTEASE LA (LON) DOMAIN PROTEIN"/>
    <property type="match status" value="1"/>
</dbReference>
<protein>
    <recommendedName>
        <fullName evidence="1">Lon N-terminal domain-containing protein</fullName>
    </recommendedName>
</protein>
<gene>
    <name evidence="2" type="ORF">CWI78_01205</name>
</gene>
<dbReference type="AlphaFoldDB" id="A0A432Z5D3"/>
<dbReference type="InterPro" id="IPR015947">
    <property type="entry name" value="PUA-like_sf"/>
</dbReference>
<feature type="domain" description="Lon N-terminal" evidence="1">
    <location>
        <begin position="4"/>
        <end position="192"/>
    </location>
</feature>
<name>A0A432Z5D3_9GAMM</name>
<dbReference type="PROSITE" id="PS51787">
    <property type="entry name" value="LON_N"/>
    <property type="match status" value="1"/>
</dbReference>
<dbReference type="InterPro" id="IPR003111">
    <property type="entry name" value="Lon_prtase_N"/>
</dbReference>
<accession>A0A432Z5D3</accession>
<dbReference type="PANTHER" id="PTHR46732">
    <property type="entry name" value="ATP-DEPENDENT PROTEASE LA (LON) DOMAIN PROTEIN"/>
    <property type="match status" value="1"/>
</dbReference>
<dbReference type="Proteomes" id="UP000288058">
    <property type="component" value="Unassembled WGS sequence"/>
</dbReference>
<proteinExistence type="predicted"/>
<evidence type="ECO:0000313" key="2">
    <source>
        <dbReference type="EMBL" id="RUO73087.1"/>
    </source>
</evidence>
<dbReference type="Pfam" id="PF02190">
    <property type="entry name" value="LON_substr_bdg"/>
    <property type="match status" value="1"/>
</dbReference>
<dbReference type="Gene3D" id="2.30.130.40">
    <property type="entry name" value="LON domain-like"/>
    <property type="match status" value="1"/>
</dbReference>
<organism evidence="2 3">
    <name type="scientific">Idiomarina ramblicola</name>
    <dbReference type="NCBI Taxonomy" id="263724"/>
    <lineage>
        <taxon>Bacteria</taxon>
        <taxon>Pseudomonadati</taxon>
        <taxon>Pseudomonadota</taxon>
        <taxon>Gammaproteobacteria</taxon>
        <taxon>Alteromonadales</taxon>
        <taxon>Idiomarinaceae</taxon>
        <taxon>Idiomarina</taxon>
    </lineage>
</organism>
<dbReference type="SMART" id="SM00464">
    <property type="entry name" value="LON"/>
    <property type="match status" value="1"/>
</dbReference>
<comment type="caution">
    <text evidence="2">The sequence shown here is derived from an EMBL/GenBank/DDBJ whole genome shotgun (WGS) entry which is preliminary data.</text>
</comment>
<dbReference type="SUPFAM" id="SSF88697">
    <property type="entry name" value="PUA domain-like"/>
    <property type="match status" value="1"/>
</dbReference>
<dbReference type="InterPro" id="IPR046336">
    <property type="entry name" value="Lon_prtase_N_sf"/>
</dbReference>
<keyword evidence="3" id="KW-1185">Reference proteome</keyword>
<dbReference type="EMBL" id="PIQC01000001">
    <property type="protein sequence ID" value="RUO73087.1"/>
    <property type="molecule type" value="Genomic_DNA"/>
</dbReference>
<sequence length="192" mass="22646">MQQYQQLPLFPLTAHIMPGGRMKLKVFEPRYTRLVKDCLKDDSEFVVAMFNNEHAATSDDYLLPYATTVKIIDFEPRDDGLLGITVEGRNRVRIDEHWSENDKLRLGKVEYLENWPELTLDATSNKLKMRLQEAFETYPELSELLPDLGYEKLDWVCSRWLEILPLDVYTKQELIRCENCLKAKEYLLDLIR</sequence>
<dbReference type="OrthoDB" id="8558970at2"/>
<dbReference type="RefSeq" id="WP_126779461.1">
    <property type="nucleotide sequence ID" value="NZ_PIQC01000001.1"/>
</dbReference>
<evidence type="ECO:0000313" key="3">
    <source>
        <dbReference type="Proteomes" id="UP000288058"/>
    </source>
</evidence>
<reference evidence="3" key="1">
    <citation type="journal article" date="2018" name="Front. Microbiol.">
        <title>Genome-Based Analysis Reveals the Taxonomy and Diversity of the Family Idiomarinaceae.</title>
        <authorList>
            <person name="Liu Y."/>
            <person name="Lai Q."/>
            <person name="Shao Z."/>
        </authorList>
    </citation>
    <scope>NUCLEOTIDE SEQUENCE [LARGE SCALE GENOMIC DNA]</scope>
    <source>
        <strain evidence="3">R22</strain>
    </source>
</reference>